<dbReference type="Proteomes" id="UP001302812">
    <property type="component" value="Unassembled WGS sequence"/>
</dbReference>
<organism evidence="3 4">
    <name type="scientific">Canariomyces notabilis</name>
    <dbReference type="NCBI Taxonomy" id="2074819"/>
    <lineage>
        <taxon>Eukaryota</taxon>
        <taxon>Fungi</taxon>
        <taxon>Dikarya</taxon>
        <taxon>Ascomycota</taxon>
        <taxon>Pezizomycotina</taxon>
        <taxon>Sordariomycetes</taxon>
        <taxon>Sordariomycetidae</taxon>
        <taxon>Sordariales</taxon>
        <taxon>Chaetomiaceae</taxon>
        <taxon>Canariomyces</taxon>
    </lineage>
</organism>
<dbReference type="Pfam" id="PF00652">
    <property type="entry name" value="Ricin_B_lectin"/>
    <property type="match status" value="1"/>
</dbReference>
<proteinExistence type="predicted"/>
<dbReference type="AlphaFoldDB" id="A0AAN6QH84"/>
<dbReference type="EMBL" id="MU853352">
    <property type="protein sequence ID" value="KAK4110073.1"/>
    <property type="molecule type" value="Genomic_DNA"/>
</dbReference>
<evidence type="ECO:0000256" key="1">
    <source>
        <dbReference type="SAM" id="SignalP"/>
    </source>
</evidence>
<accession>A0AAN6QH84</accession>
<keyword evidence="4" id="KW-1185">Reference proteome</keyword>
<evidence type="ECO:0000313" key="4">
    <source>
        <dbReference type="Proteomes" id="UP001302812"/>
    </source>
</evidence>
<dbReference type="RefSeq" id="XP_064667643.1">
    <property type="nucleotide sequence ID" value="XM_064813169.1"/>
</dbReference>
<gene>
    <name evidence="3" type="ORF">N656DRAFT_758070</name>
</gene>
<dbReference type="GeneID" id="89937294"/>
<evidence type="ECO:0000313" key="3">
    <source>
        <dbReference type="EMBL" id="KAK4110073.1"/>
    </source>
</evidence>
<name>A0AAN6QH84_9PEZI</name>
<dbReference type="CDD" id="cd00161">
    <property type="entry name" value="beta-trefoil_Ricin-like"/>
    <property type="match status" value="1"/>
</dbReference>
<feature type="domain" description="Ricin B lectin" evidence="2">
    <location>
        <begin position="68"/>
        <end position="147"/>
    </location>
</feature>
<comment type="caution">
    <text evidence="3">The sequence shown here is derived from an EMBL/GenBank/DDBJ whole genome shotgun (WGS) entry which is preliminary data.</text>
</comment>
<dbReference type="PROSITE" id="PS50231">
    <property type="entry name" value="RICIN_B_LECTIN"/>
    <property type="match status" value="1"/>
</dbReference>
<keyword evidence="1" id="KW-0732">Signal</keyword>
<evidence type="ECO:0000259" key="2">
    <source>
        <dbReference type="Pfam" id="PF00652"/>
    </source>
</evidence>
<feature type="chain" id="PRO_5042859943" evidence="1">
    <location>
        <begin position="18"/>
        <end position="167"/>
    </location>
</feature>
<reference evidence="3" key="1">
    <citation type="journal article" date="2023" name="Mol. Phylogenet. Evol.">
        <title>Genome-scale phylogeny and comparative genomics of the fungal order Sordariales.</title>
        <authorList>
            <person name="Hensen N."/>
            <person name="Bonometti L."/>
            <person name="Westerberg I."/>
            <person name="Brannstrom I.O."/>
            <person name="Guillou S."/>
            <person name="Cros-Aarteil S."/>
            <person name="Calhoun S."/>
            <person name="Haridas S."/>
            <person name="Kuo A."/>
            <person name="Mondo S."/>
            <person name="Pangilinan J."/>
            <person name="Riley R."/>
            <person name="LaButti K."/>
            <person name="Andreopoulos B."/>
            <person name="Lipzen A."/>
            <person name="Chen C."/>
            <person name="Yan M."/>
            <person name="Daum C."/>
            <person name="Ng V."/>
            <person name="Clum A."/>
            <person name="Steindorff A."/>
            <person name="Ohm R.A."/>
            <person name="Martin F."/>
            <person name="Silar P."/>
            <person name="Natvig D.O."/>
            <person name="Lalanne C."/>
            <person name="Gautier V."/>
            <person name="Ament-Velasquez S.L."/>
            <person name="Kruys A."/>
            <person name="Hutchinson M.I."/>
            <person name="Powell A.J."/>
            <person name="Barry K."/>
            <person name="Miller A.N."/>
            <person name="Grigoriev I.V."/>
            <person name="Debuchy R."/>
            <person name="Gladieux P."/>
            <person name="Hiltunen Thoren M."/>
            <person name="Johannesson H."/>
        </authorList>
    </citation>
    <scope>NUCLEOTIDE SEQUENCE</scope>
    <source>
        <strain evidence="3">CBS 508.74</strain>
    </source>
</reference>
<protein>
    <submittedName>
        <fullName evidence="3">Carbohydrate-binding module family 13 protein</fullName>
    </submittedName>
</protein>
<feature type="signal peptide" evidence="1">
    <location>
        <begin position="1"/>
        <end position="17"/>
    </location>
</feature>
<reference evidence="3" key="2">
    <citation type="submission" date="2023-05" db="EMBL/GenBank/DDBJ databases">
        <authorList>
            <consortium name="Lawrence Berkeley National Laboratory"/>
            <person name="Steindorff A."/>
            <person name="Hensen N."/>
            <person name="Bonometti L."/>
            <person name="Westerberg I."/>
            <person name="Brannstrom I.O."/>
            <person name="Guillou S."/>
            <person name="Cros-Aarteil S."/>
            <person name="Calhoun S."/>
            <person name="Haridas S."/>
            <person name="Kuo A."/>
            <person name="Mondo S."/>
            <person name="Pangilinan J."/>
            <person name="Riley R."/>
            <person name="Labutti K."/>
            <person name="Andreopoulos B."/>
            <person name="Lipzen A."/>
            <person name="Chen C."/>
            <person name="Yanf M."/>
            <person name="Daum C."/>
            <person name="Ng V."/>
            <person name="Clum A."/>
            <person name="Ohm R."/>
            <person name="Martin F."/>
            <person name="Silar P."/>
            <person name="Natvig D."/>
            <person name="Lalanne C."/>
            <person name="Gautier V."/>
            <person name="Ament-Velasquez S.L."/>
            <person name="Kruys A."/>
            <person name="Hutchinson M.I."/>
            <person name="Powell A.J."/>
            <person name="Barry K."/>
            <person name="Miller A.N."/>
            <person name="Grigoriev I.V."/>
            <person name="Debuchy R."/>
            <person name="Gladieux P."/>
            <person name="Thoren M.H."/>
            <person name="Johannesson H."/>
        </authorList>
    </citation>
    <scope>NUCLEOTIDE SEQUENCE</scope>
    <source>
        <strain evidence="3">CBS 508.74</strain>
    </source>
</reference>
<dbReference type="SUPFAM" id="SSF50370">
    <property type="entry name" value="Ricin B-like lectins"/>
    <property type="match status" value="1"/>
</dbReference>
<dbReference type="Gene3D" id="2.80.10.50">
    <property type="match status" value="1"/>
</dbReference>
<sequence length="167" mass="18147">MLSTSVLLLALTATGLAQAPEGYRKVYITSNVNTKFVIVPKARTAGSTTIVKTLNNKPEQQWYIKDGTTKIQLVDSTLCMDGGARSNWRDMGNIYVNECSDTVESQNWLVMGDGRIALAPSDKKQCIDLQYMRATENNPVGLYNCAGLGNIGAADKGINWPLVNVTA</sequence>
<dbReference type="InterPro" id="IPR000772">
    <property type="entry name" value="Ricin_B_lectin"/>
</dbReference>
<dbReference type="InterPro" id="IPR035992">
    <property type="entry name" value="Ricin_B-like_lectins"/>
</dbReference>